<evidence type="ECO:0000313" key="3">
    <source>
        <dbReference type="Proteomes" id="UP000242715"/>
    </source>
</evidence>
<keyword evidence="3" id="KW-1185">Reference proteome</keyword>
<protein>
    <submittedName>
        <fullName evidence="2">Uncharacterized protein</fullName>
    </submittedName>
</protein>
<feature type="region of interest" description="Disordered" evidence="1">
    <location>
        <begin position="1"/>
        <end position="64"/>
    </location>
</feature>
<dbReference type="AlphaFoldDB" id="A0A2Z6NBX1"/>
<proteinExistence type="predicted"/>
<evidence type="ECO:0000313" key="2">
    <source>
        <dbReference type="EMBL" id="GAU29129.1"/>
    </source>
</evidence>
<accession>A0A2Z6NBX1</accession>
<sequence length="64" mass="7878">MRKRNSQNSYISNEKTERSISDSKLEIAESKDRERERDVPETTAAERWRRREMEPPAERWIRRE</sequence>
<reference evidence="3" key="1">
    <citation type="journal article" date="2017" name="Front. Plant Sci.">
        <title>Climate Clever Clovers: New Paradigm to Reduce the Environmental Footprint of Ruminants by Breeding Low Methanogenic Forages Utilizing Haplotype Variation.</title>
        <authorList>
            <person name="Kaur P."/>
            <person name="Appels R."/>
            <person name="Bayer P.E."/>
            <person name="Keeble-Gagnere G."/>
            <person name="Wang J."/>
            <person name="Hirakawa H."/>
            <person name="Shirasawa K."/>
            <person name="Vercoe P."/>
            <person name="Stefanova K."/>
            <person name="Durmic Z."/>
            <person name="Nichols P."/>
            <person name="Revell C."/>
            <person name="Isobe S.N."/>
            <person name="Edwards D."/>
            <person name="Erskine W."/>
        </authorList>
    </citation>
    <scope>NUCLEOTIDE SEQUENCE [LARGE SCALE GENOMIC DNA]</scope>
    <source>
        <strain evidence="3">cv. Daliak</strain>
    </source>
</reference>
<dbReference type="Proteomes" id="UP000242715">
    <property type="component" value="Unassembled WGS sequence"/>
</dbReference>
<feature type="compositionally biased region" description="Basic and acidic residues" evidence="1">
    <location>
        <begin position="14"/>
        <end position="64"/>
    </location>
</feature>
<dbReference type="EMBL" id="DF973388">
    <property type="protein sequence ID" value="GAU29129.1"/>
    <property type="molecule type" value="Genomic_DNA"/>
</dbReference>
<gene>
    <name evidence="2" type="ORF">TSUD_58950</name>
</gene>
<organism evidence="2 3">
    <name type="scientific">Trifolium subterraneum</name>
    <name type="common">Subterranean clover</name>
    <dbReference type="NCBI Taxonomy" id="3900"/>
    <lineage>
        <taxon>Eukaryota</taxon>
        <taxon>Viridiplantae</taxon>
        <taxon>Streptophyta</taxon>
        <taxon>Embryophyta</taxon>
        <taxon>Tracheophyta</taxon>
        <taxon>Spermatophyta</taxon>
        <taxon>Magnoliopsida</taxon>
        <taxon>eudicotyledons</taxon>
        <taxon>Gunneridae</taxon>
        <taxon>Pentapetalae</taxon>
        <taxon>rosids</taxon>
        <taxon>fabids</taxon>
        <taxon>Fabales</taxon>
        <taxon>Fabaceae</taxon>
        <taxon>Papilionoideae</taxon>
        <taxon>50 kb inversion clade</taxon>
        <taxon>NPAAA clade</taxon>
        <taxon>Hologalegina</taxon>
        <taxon>IRL clade</taxon>
        <taxon>Trifolieae</taxon>
        <taxon>Trifolium</taxon>
    </lineage>
</organism>
<evidence type="ECO:0000256" key="1">
    <source>
        <dbReference type="SAM" id="MobiDB-lite"/>
    </source>
</evidence>
<name>A0A2Z6NBX1_TRISU</name>
<feature type="compositionally biased region" description="Polar residues" evidence="1">
    <location>
        <begin position="1"/>
        <end position="13"/>
    </location>
</feature>